<keyword evidence="1" id="KW-1133">Transmembrane helix</keyword>
<evidence type="ECO:0000313" key="2">
    <source>
        <dbReference type="EMBL" id="ALO45259.1"/>
    </source>
</evidence>
<dbReference type="Proteomes" id="UP000065641">
    <property type="component" value="Chromosome"/>
</dbReference>
<dbReference type="OrthoDB" id="7056894at2"/>
<proteinExistence type="predicted"/>
<sequence>MSRTLRMMLAALALAGLTLVVNFGVLSGSWRWDDPQVLLHAHQFSWLQDLTRPDIWQQFSPANLTPLLILSFEVDLILFGLQPALFYVHQLLALAAGAGMLALCLHLWCRPGAALAGGVLFLTGLPVMLVSEQLMTRHYAEGLVLALLALYGYVRYLRTEQLWVLMLASAAYLLACMAKEVYVPLPLLLLCVPDANVRQRLVASAPFFVILLVYALWRSYMLPSVGGGYADSSTYLDVAYLAQVLVSYASFPHLLTGSLWLLAVIVFSALTVVYLLRTRRFPWRALVVAALVLGPLAPLVGWPGIQLADRYLFVVWAALSFAVAFMADRSGQKTALAAVPLLAIVSVLHALPVRSEVAAKAEEFEVQGQFIWVQDASAAFVPTPDVAATLWFVNGLRDFKAGLGLGSSPVAVVDNLYLARSEARQLWEWQADCNCMVDISAQIPQRRSLFIEGLRPTEALSVTYAYQNGYFSWEFGPWQQGGWHLVSDEIGVIPAPASGQLRAVLADNALFYIRYTSPEGWFTYSDQLQVVRDGPQISWSRGSGND</sequence>
<dbReference type="RefSeq" id="WP_058020773.1">
    <property type="nucleotide sequence ID" value="NZ_CP013189.1"/>
</dbReference>
<keyword evidence="3" id="KW-1185">Reference proteome</keyword>
<dbReference type="EMBL" id="CP013189">
    <property type="protein sequence ID" value="ALO45259.1"/>
    <property type="molecule type" value="Genomic_DNA"/>
</dbReference>
<protein>
    <recommendedName>
        <fullName evidence="4">Glycosyltransferase RgtA/B/C/D-like domain-containing protein</fullName>
    </recommendedName>
</protein>
<feature type="transmembrane region" description="Helical" evidence="1">
    <location>
        <begin position="257"/>
        <end position="276"/>
    </location>
</feature>
<dbReference type="KEGG" id="pspi:PS2015_576"/>
<name>A0A0S2KAB3_9GAMM</name>
<feature type="transmembrane region" description="Helical" evidence="1">
    <location>
        <begin position="138"/>
        <end position="156"/>
    </location>
</feature>
<dbReference type="STRING" id="1249552.PS2015_576"/>
<keyword evidence="1" id="KW-0472">Membrane</keyword>
<dbReference type="AlphaFoldDB" id="A0A0S2KAB3"/>
<evidence type="ECO:0008006" key="4">
    <source>
        <dbReference type="Google" id="ProtNLM"/>
    </source>
</evidence>
<feature type="transmembrane region" description="Helical" evidence="1">
    <location>
        <begin position="334"/>
        <end position="351"/>
    </location>
</feature>
<gene>
    <name evidence="2" type="ORF">PS2015_576</name>
</gene>
<organism evidence="2 3">
    <name type="scientific">Pseudohongiella spirulinae</name>
    <dbReference type="NCBI Taxonomy" id="1249552"/>
    <lineage>
        <taxon>Bacteria</taxon>
        <taxon>Pseudomonadati</taxon>
        <taxon>Pseudomonadota</taxon>
        <taxon>Gammaproteobacteria</taxon>
        <taxon>Pseudomonadales</taxon>
        <taxon>Pseudohongiellaceae</taxon>
        <taxon>Pseudohongiella</taxon>
    </lineage>
</organism>
<feature type="transmembrane region" description="Helical" evidence="1">
    <location>
        <begin position="84"/>
        <end position="108"/>
    </location>
</feature>
<accession>A0A0S2KAB3</accession>
<feature type="transmembrane region" description="Helical" evidence="1">
    <location>
        <begin position="201"/>
        <end position="217"/>
    </location>
</feature>
<feature type="transmembrane region" description="Helical" evidence="1">
    <location>
        <begin position="283"/>
        <end position="305"/>
    </location>
</feature>
<evidence type="ECO:0000313" key="3">
    <source>
        <dbReference type="Proteomes" id="UP000065641"/>
    </source>
</evidence>
<evidence type="ECO:0000256" key="1">
    <source>
        <dbReference type="SAM" id="Phobius"/>
    </source>
</evidence>
<feature type="transmembrane region" description="Helical" evidence="1">
    <location>
        <begin position="114"/>
        <end position="131"/>
    </location>
</feature>
<reference evidence="2 3" key="1">
    <citation type="submission" date="2015-11" db="EMBL/GenBank/DDBJ databases">
        <authorList>
            <person name="Zhang Y."/>
            <person name="Guo Z."/>
        </authorList>
    </citation>
    <scope>NUCLEOTIDE SEQUENCE [LARGE SCALE GENOMIC DNA]</scope>
    <source>
        <strain evidence="2 3">KCTC 32221</strain>
    </source>
</reference>
<feature type="transmembrane region" description="Helical" evidence="1">
    <location>
        <begin position="311"/>
        <end position="327"/>
    </location>
</feature>
<keyword evidence="1" id="KW-0812">Transmembrane</keyword>